<evidence type="ECO:0000313" key="2">
    <source>
        <dbReference type="Proteomes" id="UP000541444"/>
    </source>
</evidence>
<dbReference type="AlphaFoldDB" id="A0A7J7MJB9"/>
<accession>A0A7J7MJB9</accession>
<sequence>MFRFSLQPTLCFMHSCYRSCSRRKNDHDLFETFTGKPVKALLWALQILSELFP</sequence>
<dbReference type="EMBL" id="JACGCM010001448">
    <property type="protein sequence ID" value="KAF6154976.1"/>
    <property type="molecule type" value="Genomic_DNA"/>
</dbReference>
<protein>
    <submittedName>
        <fullName evidence="1">Uncharacterized protein</fullName>
    </submittedName>
</protein>
<keyword evidence="2" id="KW-1185">Reference proteome</keyword>
<dbReference type="Proteomes" id="UP000541444">
    <property type="component" value="Unassembled WGS sequence"/>
</dbReference>
<reference evidence="1 2" key="1">
    <citation type="journal article" date="2020" name="IScience">
        <title>Genome Sequencing of the Endangered Kingdonia uniflora (Circaeasteraceae, Ranunculales) Reveals Potential Mechanisms of Evolutionary Specialization.</title>
        <authorList>
            <person name="Sun Y."/>
            <person name="Deng T."/>
            <person name="Zhang A."/>
            <person name="Moore M.J."/>
            <person name="Landis J.B."/>
            <person name="Lin N."/>
            <person name="Zhang H."/>
            <person name="Zhang X."/>
            <person name="Huang J."/>
            <person name="Zhang X."/>
            <person name="Sun H."/>
            <person name="Wang H."/>
        </authorList>
    </citation>
    <scope>NUCLEOTIDE SEQUENCE [LARGE SCALE GENOMIC DNA]</scope>
    <source>
        <strain evidence="1">TB1705</strain>
        <tissue evidence="1">Leaf</tissue>
    </source>
</reference>
<organism evidence="1 2">
    <name type="scientific">Kingdonia uniflora</name>
    <dbReference type="NCBI Taxonomy" id="39325"/>
    <lineage>
        <taxon>Eukaryota</taxon>
        <taxon>Viridiplantae</taxon>
        <taxon>Streptophyta</taxon>
        <taxon>Embryophyta</taxon>
        <taxon>Tracheophyta</taxon>
        <taxon>Spermatophyta</taxon>
        <taxon>Magnoliopsida</taxon>
        <taxon>Ranunculales</taxon>
        <taxon>Circaeasteraceae</taxon>
        <taxon>Kingdonia</taxon>
    </lineage>
</organism>
<proteinExistence type="predicted"/>
<evidence type="ECO:0000313" key="1">
    <source>
        <dbReference type="EMBL" id="KAF6154976.1"/>
    </source>
</evidence>
<name>A0A7J7MJB9_9MAGN</name>
<comment type="caution">
    <text evidence="1">The sequence shown here is derived from an EMBL/GenBank/DDBJ whole genome shotgun (WGS) entry which is preliminary data.</text>
</comment>
<gene>
    <name evidence="1" type="ORF">GIB67_018413</name>
</gene>